<sequence length="222" mass="25291">MRVYLFRNDVKGKSRPNPSIAMFTTKQLTTPAELARFSADYKLASLGVTVSADYLQRVRQVTVVVLTARPDVYLGGYVINDVPPHRYFIAPGEAAKDRSLASLHLCENDLVEIGAIWFKKYRSPFREIHRLVFFAAMLRDALKTGRPFILGGSFVQKIQQAQRNVLPMLIYEDRVTVGEVTATLQLYVGSRRGIWLRFARTLVKDVTDRLLKQRTPTTVTHF</sequence>
<dbReference type="RefSeq" id="WP_207329577.1">
    <property type="nucleotide sequence ID" value="NZ_JAFMYW010000003.1"/>
</dbReference>
<keyword evidence="2" id="KW-1185">Reference proteome</keyword>
<evidence type="ECO:0000313" key="2">
    <source>
        <dbReference type="Proteomes" id="UP000664628"/>
    </source>
</evidence>
<evidence type="ECO:0000313" key="1">
    <source>
        <dbReference type="EMBL" id="MBO0949630.1"/>
    </source>
</evidence>
<proteinExistence type="predicted"/>
<reference evidence="1 2" key="1">
    <citation type="submission" date="2021-03" db="EMBL/GenBank/DDBJ databases">
        <title>Fibrella sp. HMF5405 genome sequencing and assembly.</title>
        <authorList>
            <person name="Kang H."/>
            <person name="Kim H."/>
            <person name="Bae S."/>
            <person name="Joh K."/>
        </authorList>
    </citation>
    <scope>NUCLEOTIDE SEQUENCE [LARGE SCALE GENOMIC DNA]</scope>
    <source>
        <strain evidence="1 2">HMF5405</strain>
    </source>
</reference>
<comment type="caution">
    <text evidence="1">The sequence shown here is derived from an EMBL/GenBank/DDBJ whole genome shotgun (WGS) entry which is preliminary data.</text>
</comment>
<organism evidence="1 2">
    <name type="scientific">Fibrella forsythiae</name>
    <dbReference type="NCBI Taxonomy" id="2817061"/>
    <lineage>
        <taxon>Bacteria</taxon>
        <taxon>Pseudomonadati</taxon>
        <taxon>Bacteroidota</taxon>
        <taxon>Cytophagia</taxon>
        <taxon>Cytophagales</taxon>
        <taxon>Spirosomataceae</taxon>
        <taxon>Fibrella</taxon>
    </lineage>
</organism>
<name>A0ABS3JHZ5_9BACT</name>
<accession>A0ABS3JHZ5</accession>
<dbReference type="Proteomes" id="UP000664628">
    <property type="component" value="Unassembled WGS sequence"/>
</dbReference>
<gene>
    <name evidence="1" type="ORF">J2I46_13620</name>
</gene>
<protein>
    <submittedName>
        <fullName evidence="1">Uncharacterized protein</fullName>
    </submittedName>
</protein>
<dbReference type="EMBL" id="JAFMYW010000003">
    <property type="protein sequence ID" value="MBO0949630.1"/>
    <property type="molecule type" value="Genomic_DNA"/>
</dbReference>